<dbReference type="EMBL" id="ASPP01029267">
    <property type="protein sequence ID" value="ETO04515.1"/>
    <property type="molecule type" value="Genomic_DNA"/>
</dbReference>
<keyword evidence="2" id="KW-1185">Reference proteome</keyword>
<evidence type="ECO:0000313" key="2">
    <source>
        <dbReference type="Proteomes" id="UP000023152"/>
    </source>
</evidence>
<dbReference type="Pfam" id="PF00071">
    <property type="entry name" value="Ras"/>
    <property type="match status" value="1"/>
</dbReference>
<dbReference type="InterPro" id="IPR027417">
    <property type="entry name" value="P-loop_NTPase"/>
</dbReference>
<accession>X6LUW4</accession>
<dbReference type="GO" id="GO:0003924">
    <property type="term" value="F:GTPase activity"/>
    <property type="evidence" value="ECO:0007669"/>
    <property type="project" value="InterPro"/>
</dbReference>
<dbReference type="PANTHER" id="PTHR14187">
    <property type="entry name" value="ALPHA KINASE/ELONGATION FACTOR 2 KINASE"/>
    <property type="match status" value="1"/>
</dbReference>
<dbReference type="Proteomes" id="UP000023152">
    <property type="component" value="Unassembled WGS sequence"/>
</dbReference>
<dbReference type="SUPFAM" id="SSF52540">
    <property type="entry name" value="P-loop containing nucleoside triphosphate hydrolases"/>
    <property type="match status" value="1"/>
</dbReference>
<dbReference type="GO" id="GO:0005525">
    <property type="term" value="F:GTP binding"/>
    <property type="evidence" value="ECO:0007669"/>
    <property type="project" value="InterPro"/>
</dbReference>
<proteinExistence type="predicted"/>
<protein>
    <submittedName>
        <fullName evidence="1">Uncharacterized protein</fullName>
    </submittedName>
</protein>
<gene>
    <name evidence="1" type="ORF">RFI_32882</name>
</gene>
<dbReference type="PANTHER" id="PTHR14187:SF5">
    <property type="entry name" value="HEAT SHOCK 70 KDA PROTEIN 12A"/>
    <property type="match status" value="1"/>
</dbReference>
<dbReference type="AlphaFoldDB" id="X6LUW4"/>
<reference evidence="1 2" key="1">
    <citation type="journal article" date="2013" name="Curr. Biol.">
        <title>The Genome of the Foraminiferan Reticulomyxa filosa.</title>
        <authorList>
            <person name="Glockner G."/>
            <person name="Hulsmann N."/>
            <person name="Schleicher M."/>
            <person name="Noegel A.A."/>
            <person name="Eichinger L."/>
            <person name="Gallinger C."/>
            <person name="Pawlowski J."/>
            <person name="Sierra R."/>
            <person name="Euteneuer U."/>
            <person name="Pillet L."/>
            <person name="Moustafa A."/>
            <person name="Platzer M."/>
            <person name="Groth M."/>
            <person name="Szafranski K."/>
            <person name="Schliwa M."/>
        </authorList>
    </citation>
    <scope>NUCLEOTIDE SEQUENCE [LARGE SCALE GENOMIC DNA]</scope>
</reference>
<comment type="caution">
    <text evidence="1">The sequence shown here is derived from an EMBL/GenBank/DDBJ whole genome shotgun (WGS) entry which is preliminary data.</text>
</comment>
<sequence length="256" mass="29633">MLHKVWMKMLDDLFNLIIVQTTTLINTNAELLKRKLKCIFLVGGFSQSEYLRKRIADEFAAHYHIFVPRHMESVAPSNVLKATNSGVSADHIQNHKFTISDGQEFVNSCFDVFVHKGEEIKKIFLISYFLSRQIVAAFDVLKNFEFSIKSAIQKIFKKKQTQKHLTKKKKEIWTGIYGLRIFIAWMCDNFMEKTIHSKNVDVDISICDLGDQKDFSILMPLVCSEVKVVLFAFDLTANQSLHSVKTLYKEARKENK</sequence>
<feature type="non-terminal residue" evidence="1">
    <location>
        <position position="256"/>
    </location>
</feature>
<name>X6LUW4_RETFI</name>
<organism evidence="1 2">
    <name type="scientific">Reticulomyxa filosa</name>
    <dbReference type="NCBI Taxonomy" id="46433"/>
    <lineage>
        <taxon>Eukaryota</taxon>
        <taxon>Sar</taxon>
        <taxon>Rhizaria</taxon>
        <taxon>Retaria</taxon>
        <taxon>Foraminifera</taxon>
        <taxon>Monothalamids</taxon>
        <taxon>Reticulomyxidae</taxon>
        <taxon>Reticulomyxa</taxon>
    </lineage>
</organism>
<evidence type="ECO:0000313" key="1">
    <source>
        <dbReference type="EMBL" id="ETO04515.1"/>
    </source>
</evidence>
<dbReference type="Gene3D" id="3.40.50.300">
    <property type="entry name" value="P-loop containing nucleotide triphosphate hydrolases"/>
    <property type="match status" value="1"/>
</dbReference>
<dbReference type="InterPro" id="IPR001806">
    <property type="entry name" value="Small_GTPase"/>
</dbReference>